<protein>
    <submittedName>
        <fullName evidence="2">Uncharacterized protein</fullName>
    </submittedName>
</protein>
<gene>
    <name evidence="2" type="ORF">GCM10009839_57730</name>
</gene>
<evidence type="ECO:0000313" key="3">
    <source>
        <dbReference type="Proteomes" id="UP001500751"/>
    </source>
</evidence>
<evidence type="ECO:0000313" key="2">
    <source>
        <dbReference type="EMBL" id="GAA2045959.1"/>
    </source>
</evidence>
<keyword evidence="3" id="KW-1185">Reference proteome</keyword>
<feature type="compositionally biased region" description="Low complexity" evidence="1">
    <location>
        <begin position="51"/>
        <end position="65"/>
    </location>
</feature>
<sequence length="126" mass="12812">MRQQQRYGGPRRVLPPLVVQGVLAVVEGAGDPLVVELHVAGDRAAVEVRQRVQGQEQQDQPGQDIPGHDMLAAGDLHGGCHPSDPLRGSPGPGATLGARTGTGPGVGPGGAPASPPGGSRLVRHTH</sequence>
<dbReference type="EMBL" id="BAAAQN010000039">
    <property type="protein sequence ID" value="GAA2045959.1"/>
    <property type="molecule type" value="Genomic_DNA"/>
</dbReference>
<accession>A0ABP5GIY0</accession>
<name>A0ABP5GIY0_9ACTN</name>
<feature type="compositionally biased region" description="Gly residues" evidence="1">
    <location>
        <begin position="100"/>
        <end position="110"/>
    </location>
</feature>
<evidence type="ECO:0000256" key="1">
    <source>
        <dbReference type="SAM" id="MobiDB-lite"/>
    </source>
</evidence>
<comment type="caution">
    <text evidence="2">The sequence shown here is derived from an EMBL/GenBank/DDBJ whole genome shotgun (WGS) entry which is preliminary data.</text>
</comment>
<dbReference type="Proteomes" id="UP001500751">
    <property type="component" value="Unassembled WGS sequence"/>
</dbReference>
<organism evidence="2 3">
    <name type="scientific">Catenulispora yoronensis</name>
    <dbReference type="NCBI Taxonomy" id="450799"/>
    <lineage>
        <taxon>Bacteria</taxon>
        <taxon>Bacillati</taxon>
        <taxon>Actinomycetota</taxon>
        <taxon>Actinomycetes</taxon>
        <taxon>Catenulisporales</taxon>
        <taxon>Catenulisporaceae</taxon>
        <taxon>Catenulispora</taxon>
    </lineage>
</organism>
<proteinExistence type="predicted"/>
<reference evidence="3" key="1">
    <citation type="journal article" date="2019" name="Int. J. Syst. Evol. Microbiol.">
        <title>The Global Catalogue of Microorganisms (GCM) 10K type strain sequencing project: providing services to taxonomists for standard genome sequencing and annotation.</title>
        <authorList>
            <consortium name="The Broad Institute Genomics Platform"/>
            <consortium name="The Broad Institute Genome Sequencing Center for Infectious Disease"/>
            <person name="Wu L."/>
            <person name="Ma J."/>
        </authorList>
    </citation>
    <scope>NUCLEOTIDE SEQUENCE [LARGE SCALE GENOMIC DNA]</scope>
    <source>
        <strain evidence="3">JCM 16014</strain>
    </source>
</reference>
<feature type="region of interest" description="Disordered" evidence="1">
    <location>
        <begin position="48"/>
        <end position="126"/>
    </location>
</feature>